<sequence length="245" mass="25659">MARTVAALALVAGASALVAPVSKVSKVVEKYTDSTLKSSPGGFMEQGTEMFQEQFPEFNSYGWGVSVKAERWNGRHAMFGWAFIIATGYCKAHGLIPDPEKLLDFKQWGTLAIISGGKGGGITITNERACILVANIHFLVVSLCAAFCPLPFQDTLLLEPGEPDEEPAGLVPAFDTGLTPAAELWNGRLAMLGLIIFSAYSMIYQIPFLNAVDNALGGLLLAPAGGAAAAVADVAEAVAEAAPVA</sequence>
<evidence type="ECO:0000313" key="8">
    <source>
        <dbReference type="Proteomes" id="UP000789595"/>
    </source>
</evidence>
<name>A0A7S3ZNW5_9STRA</name>
<keyword evidence="4" id="KW-0934">Plastid</keyword>
<evidence type="ECO:0000256" key="2">
    <source>
        <dbReference type="ARBA" id="ARBA00005933"/>
    </source>
</evidence>
<proteinExistence type="inferred from homology"/>
<comment type="subcellular location">
    <subcellularLocation>
        <location evidence="1">Plastid</location>
        <location evidence="1">Chloroplast</location>
    </subcellularLocation>
</comment>
<organism evidence="6">
    <name type="scientific">Pelagomonas calceolata</name>
    <dbReference type="NCBI Taxonomy" id="35677"/>
    <lineage>
        <taxon>Eukaryota</taxon>
        <taxon>Sar</taxon>
        <taxon>Stramenopiles</taxon>
        <taxon>Ochrophyta</taxon>
        <taxon>Pelagophyceae</taxon>
        <taxon>Pelagomonadales</taxon>
        <taxon>Pelagomonadaceae</taxon>
        <taxon>Pelagomonas</taxon>
    </lineage>
</organism>
<gene>
    <name evidence="6" type="ORF">PCAL00307_LOCUS4691</name>
    <name evidence="7" type="ORF">PECAL_1P01870</name>
</gene>
<dbReference type="Pfam" id="PF00504">
    <property type="entry name" value="Chloroa_b-bind"/>
    <property type="match status" value="1"/>
</dbReference>
<accession>A0A7S3ZNW5</accession>
<dbReference type="EMBL" id="CAKKNE010000001">
    <property type="protein sequence ID" value="CAH0363851.1"/>
    <property type="molecule type" value="Genomic_DNA"/>
</dbReference>
<evidence type="ECO:0000313" key="7">
    <source>
        <dbReference type="EMBL" id="CAH0363851.1"/>
    </source>
</evidence>
<evidence type="ECO:0008006" key="9">
    <source>
        <dbReference type="Google" id="ProtNLM"/>
    </source>
</evidence>
<feature type="chain" id="PRO_5036403975" description="PSI subunit V" evidence="5">
    <location>
        <begin position="17"/>
        <end position="245"/>
    </location>
</feature>
<evidence type="ECO:0000313" key="6">
    <source>
        <dbReference type="EMBL" id="CAE0689257.1"/>
    </source>
</evidence>
<protein>
    <recommendedName>
        <fullName evidence="9">PSI subunit V</fullName>
    </recommendedName>
</protein>
<dbReference type="Proteomes" id="UP000789595">
    <property type="component" value="Unassembled WGS sequence"/>
</dbReference>
<dbReference type="Gene3D" id="1.10.3460.10">
    <property type="entry name" value="Chlorophyll a/b binding protein domain"/>
    <property type="match status" value="1"/>
</dbReference>
<evidence type="ECO:0000256" key="1">
    <source>
        <dbReference type="ARBA" id="ARBA00004229"/>
    </source>
</evidence>
<reference evidence="7" key="2">
    <citation type="submission" date="2021-11" db="EMBL/GenBank/DDBJ databases">
        <authorList>
            <consortium name="Genoscope - CEA"/>
            <person name="William W."/>
        </authorList>
    </citation>
    <scope>NUCLEOTIDE SEQUENCE</scope>
</reference>
<dbReference type="SUPFAM" id="SSF103511">
    <property type="entry name" value="Chlorophyll a-b binding protein"/>
    <property type="match status" value="1"/>
</dbReference>
<comment type="similarity">
    <text evidence="2">Belongs to the fucoxanthin chlorophyll protein family.</text>
</comment>
<reference evidence="6" key="1">
    <citation type="submission" date="2021-01" db="EMBL/GenBank/DDBJ databases">
        <authorList>
            <person name="Corre E."/>
            <person name="Pelletier E."/>
            <person name="Niang G."/>
            <person name="Scheremetjew M."/>
            <person name="Finn R."/>
            <person name="Kale V."/>
            <person name="Holt S."/>
            <person name="Cochrane G."/>
            <person name="Meng A."/>
            <person name="Brown T."/>
            <person name="Cohen L."/>
        </authorList>
    </citation>
    <scope>NUCLEOTIDE SEQUENCE</scope>
    <source>
        <strain evidence="6">CCMP1756</strain>
    </source>
</reference>
<evidence type="ECO:0000256" key="4">
    <source>
        <dbReference type="ARBA" id="ARBA00022640"/>
    </source>
</evidence>
<dbReference type="GO" id="GO:0009507">
    <property type="term" value="C:chloroplast"/>
    <property type="evidence" value="ECO:0007669"/>
    <property type="project" value="UniProtKB-SubCell"/>
</dbReference>
<evidence type="ECO:0000256" key="3">
    <source>
        <dbReference type="ARBA" id="ARBA00022528"/>
    </source>
</evidence>
<feature type="signal peptide" evidence="5">
    <location>
        <begin position="1"/>
        <end position="16"/>
    </location>
</feature>
<evidence type="ECO:0000256" key="5">
    <source>
        <dbReference type="SAM" id="SignalP"/>
    </source>
</evidence>
<dbReference type="AlphaFoldDB" id="A0A7S3ZNW5"/>
<keyword evidence="3" id="KW-0150">Chloroplast</keyword>
<dbReference type="OrthoDB" id="765963at2759"/>
<dbReference type="EMBL" id="HBIW01005677">
    <property type="protein sequence ID" value="CAE0689257.1"/>
    <property type="molecule type" value="Transcribed_RNA"/>
</dbReference>
<keyword evidence="8" id="KW-1185">Reference proteome</keyword>
<dbReference type="InterPro" id="IPR022796">
    <property type="entry name" value="Chloroa_b-bind"/>
</dbReference>
<keyword evidence="5" id="KW-0732">Signal</keyword>